<dbReference type="AlphaFoldDB" id="A0A6C0PAZ1"/>
<reference evidence="1 2" key="1">
    <citation type="submission" date="2020-02" db="EMBL/GenBank/DDBJ databases">
        <title>Paenibacillus sp. nov., isolated from rhizosphere soil of tomato.</title>
        <authorList>
            <person name="Weon H.-Y."/>
            <person name="Lee S.A."/>
        </authorList>
    </citation>
    <scope>NUCLEOTIDE SEQUENCE [LARGE SCALE GENOMIC DNA]</scope>
    <source>
        <strain evidence="1 2">14171R-81</strain>
        <plasmid evidence="1 2">unnamed2</plasmid>
    </source>
</reference>
<organism evidence="1 2">
    <name type="scientific">Paenibacillus rhizovicinus</name>
    <dbReference type="NCBI Taxonomy" id="2704463"/>
    <lineage>
        <taxon>Bacteria</taxon>
        <taxon>Bacillati</taxon>
        <taxon>Bacillota</taxon>
        <taxon>Bacilli</taxon>
        <taxon>Bacillales</taxon>
        <taxon>Paenibacillaceae</taxon>
        <taxon>Paenibacillus</taxon>
    </lineage>
</organism>
<dbReference type="KEGG" id="prz:GZH47_33160"/>
<evidence type="ECO:0000313" key="1">
    <source>
        <dbReference type="EMBL" id="QHW35744.1"/>
    </source>
</evidence>
<proteinExistence type="predicted"/>
<accession>A0A6C0PAZ1</accession>
<gene>
    <name evidence="1" type="ORF">GZH47_33160</name>
</gene>
<name>A0A6C0PAZ1_9BACL</name>
<dbReference type="EMBL" id="CP048288">
    <property type="protein sequence ID" value="QHW35744.1"/>
    <property type="molecule type" value="Genomic_DNA"/>
</dbReference>
<keyword evidence="2" id="KW-1185">Reference proteome</keyword>
<dbReference type="RefSeq" id="WP_162645878.1">
    <property type="nucleotide sequence ID" value="NZ_CP048288.1"/>
</dbReference>
<geneLocation type="plasmid" evidence="1 2">
    <name>unnamed2</name>
</geneLocation>
<sequence length="120" mass="13447">MSSSNPTASLSRFLYAIFDYHQDKGLPVPVAKAKMYDDSFETLFKLMKQEKGIPDHMLAIAAQFMSRTLNLRGSQLAKQAQDLQKDDPQVQVILKAMQDIKLVKDAVDIFISSYKGTTSS</sequence>
<protein>
    <submittedName>
        <fullName evidence="1">Uncharacterized protein</fullName>
    </submittedName>
</protein>
<dbReference type="Proteomes" id="UP000479114">
    <property type="component" value="Plasmid unnamed2"/>
</dbReference>
<evidence type="ECO:0000313" key="2">
    <source>
        <dbReference type="Proteomes" id="UP000479114"/>
    </source>
</evidence>
<keyword evidence="1" id="KW-0614">Plasmid</keyword>